<dbReference type="AlphaFoldDB" id="A0A448WWY0"/>
<evidence type="ECO:0000313" key="1">
    <source>
        <dbReference type="EMBL" id="VEL22189.1"/>
    </source>
</evidence>
<gene>
    <name evidence="1" type="ORF">PXEA_LOCUS15629</name>
</gene>
<comment type="caution">
    <text evidence="1">The sequence shown here is derived from an EMBL/GenBank/DDBJ whole genome shotgun (WGS) entry which is preliminary data.</text>
</comment>
<proteinExistence type="predicted"/>
<protein>
    <submittedName>
        <fullName evidence="1">Uncharacterized protein</fullName>
    </submittedName>
</protein>
<sequence length="173" mass="19099">MRCFSDPVAEAGESVQQVLDPVPSFTLECRVWGRQSGIGIAESVGSVGRSAWARETRRLQVGEEEEERLSATVPAYQGEDEGWPSRQIRRTGYGVGLEGERRSRLPVAVRPSCRGDRGLGNDRRCQPLRDGFTRAVDASSGLPSGSKVLQMSSLHCMACIPWVGHEWHHSHGW</sequence>
<keyword evidence="2" id="KW-1185">Reference proteome</keyword>
<reference evidence="1" key="1">
    <citation type="submission" date="2018-11" db="EMBL/GenBank/DDBJ databases">
        <authorList>
            <consortium name="Pathogen Informatics"/>
        </authorList>
    </citation>
    <scope>NUCLEOTIDE SEQUENCE</scope>
</reference>
<accession>A0A448WWY0</accession>
<organism evidence="1 2">
    <name type="scientific">Protopolystoma xenopodis</name>
    <dbReference type="NCBI Taxonomy" id="117903"/>
    <lineage>
        <taxon>Eukaryota</taxon>
        <taxon>Metazoa</taxon>
        <taxon>Spiralia</taxon>
        <taxon>Lophotrochozoa</taxon>
        <taxon>Platyhelminthes</taxon>
        <taxon>Monogenea</taxon>
        <taxon>Polyopisthocotylea</taxon>
        <taxon>Polystomatidea</taxon>
        <taxon>Polystomatidae</taxon>
        <taxon>Protopolystoma</taxon>
    </lineage>
</organism>
<dbReference type="Proteomes" id="UP000784294">
    <property type="component" value="Unassembled WGS sequence"/>
</dbReference>
<dbReference type="EMBL" id="CAAALY010055133">
    <property type="protein sequence ID" value="VEL22189.1"/>
    <property type="molecule type" value="Genomic_DNA"/>
</dbReference>
<name>A0A448WWY0_9PLAT</name>
<evidence type="ECO:0000313" key="2">
    <source>
        <dbReference type="Proteomes" id="UP000784294"/>
    </source>
</evidence>